<gene>
    <name evidence="3" type="ORF">BB8028_0006g05010</name>
</gene>
<comment type="caution">
    <text evidence="3">The sequence shown here is derived from an EMBL/GenBank/DDBJ whole genome shotgun (WGS) entry which is preliminary data.</text>
</comment>
<evidence type="ECO:0000313" key="4">
    <source>
        <dbReference type="Proteomes" id="UP000237441"/>
    </source>
</evidence>
<accession>A0A2S7YJ30</accession>
<dbReference type="Proteomes" id="UP000237441">
    <property type="component" value="Unassembled WGS sequence"/>
</dbReference>
<evidence type="ECO:0008006" key="5">
    <source>
        <dbReference type="Google" id="ProtNLM"/>
    </source>
</evidence>
<feature type="transmembrane region" description="Helical" evidence="2">
    <location>
        <begin position="116"/>
        <end position="138"/>
    </location>
</feature>
<feature type="transmembrane region" description="Helical" evidence="2">
    <location>
        <begin position="295"/>
        <end position="312"/>
    </location>
</feature>
<reference evidence="3 4" key="1">
    <citation type="submission" date="2016-07" db="EMBL/GenBank/DDBJ databases">
        <title>Comparative genomics of the entomopathogenic fungus Beauveria bassiana.</title>
        <authorList>
            <person name="Valero Jimenez C.A."/>
            <person name="Zwaan B.J."/>
            <person name="Van Kan J.A."/>
            <person name="Takken W."/>
            <person name="Debets A.J."/>
            <person name="Schoustra S.E."/>
            <person name="Koenraadt C.J."/>
        </authorList>
    </citation>
    <scope>NUCLEOTIDE SEQUENCE [LARGE SCALE GENOMIC DNA]</scope>
    <source>
        <strain evidence="3 4">ARSEF 8028</strain>
    </source>
</reference>
<dbReference type="InterPro" id="IPR010699">
    <property type="entry name" value="DUF1275"/>
</dbReference>
<dbReference type="EMBL" id="JRHA01000006">
    <property type="protein sequence ID" value="PQK16180.1"/>
    <property type="molecule type" value="Genomic_DNA"/>
</dbReference>
<dbReference type="AlphaFoldDB" id="A0A2S7YJ30"/>
<evidence type="ECO:0000313" key="3">
    <source>
        <dbReference type="EMBL" id="PQK16180.1"/>
    </source>
</evidence>
<feature type="transmembrane region" description="Helical" evidence="2">
    <location>
        <begin position="196"/>
        <end position="216"/>
    </location>
</feature>
<feature type="region of interest" description="Disordered" evidence="1">
    <location>
        <begin position="75"/>
        <end position="96"/>
    </location>
</feature>
<dbReference type="Pfam" id="PF06912">
    <property type="entry name" value="DUF1275"/>
    <property type="match status" value="1"/>
</dbReference>
<evidence type="ECO:0000256" key="1">
    <source>
        <dbReference type="SAM" id="MobiDB-lite"/>
    </source>
</evidence>
<feature type="transmembrane region" description="Helical" evidence="2">
    <location>
        <begin position="264"/>
        <end position="283"/>
    </location>
</feature>
<keyword evidence="2" id="KW-0812">Transmembrane</keyword>
<dbReference type="PANTHER" id="PTHR37488:SF7">
    <property type="entry name" value="DUF1275 DOMAIN PROTEIN"/>
    <property type="match status" value="1"/>
</dbReference>
<feature type="transmembrane region" description="Helical" evidence="2">
    <location>
        <begin position="166"/>
        <end position="184"/>
    </location>
</feature>
<dbReference type="OrthoDB" id="5288586at2759"/>
<name>A0A2S7YJ30_BEABA</name>
<organism evidence="3 4">
    <name type="scientific">Beauveria bassiana</name>
    <name type="common">White muscardine disease fungus</name>
    <name type="synonym">Tritirachium shiotae</name>
    <dbReference type="NCBI Taxonomy" id="176275"/>
    <lineage>
        <taxon>Eukaryota</taxon>
        <taxon>Fungi</taxon>
        <taxon>Dikarya</taxon>
        <taxon>Ascomycota</taxon>
        <taxon>Pezizomycotina</taxon>
        <taxon>Sordariomycetes</taxon>
        <taxon>Hypocreomycetidae</taxon>
        <taxon>Hypocreales</taxon>
        <taxon>Cordycipitaceae</taxon>
        <taxon>Beauveria</taxon>
    </lineage>
</organism>
<keyword evidence="2" id="KW-0472">Membrane</keyword>
<feature type="transmembrane region" description="Helical" evidence="2">
    <location>
        <begin position="318"/>
        <end position="339"/>
    </location>
</feature>
<protein>
    <recommendedName>
        <fullName evidence="5">DUF1275 domain protein</fullName>
    </recommendedName>
</protein>
<sequence>MRLPLLSWAPALFPPKHTLVLNYYPFPRHVPFFSSLRRSLIWSDAAITLHCITDEPRPSLAATIANPTMNTKTSVQSSHAAMSSSEESKHDPESGRIVEKQSFYTRCLKEVDNKRAYIPMLVCCFVSGLTDGTIYNAYGTFVSMQTGNTIFVALGTSGFNNKPYGWARSLCSIGFFIIGSFCFARLAMLLGGKRRGVLGLSFFSQSVLVMLAAALIQGGVIDGSYPSHRAPGSVDFKEIAVIALLSFQAAGQIVSSRTLSVGEIPTVVVTSMLCDLMSDPALLAWAKNDKRNRRFVAFVLTLVGAICGGWISKASGAVQPSLWTVAGIKLVLAISWLFWTEK</sequence>
<feature type="compositionally biased region" description="Basic and acidic residues" evidence="1">
    <location>
        <begin position="86"/>
        <end position="96"/>
    </location>
</feature>
<keyword evidence="2" id="KW-1133">Transmembrane helix</keyword>
<dbReference type="PANTHER" id="PTHR37488">
    <property type="entry name" value="DUF1275 DOMAIN-CONTAINING PROTEIN"/>
    <property type="match status" value="1"/>
</dbReference>
<proteinExistence type="predicted"/>
<feature type="compositionally biased region" description="Low complexity" evidence="1">
    <location>
        <begin position="75"/>
        <end position="85"/>
    </location>
</feature>
<evidence type="ECO:0000256" key="2">
    <source>
        <dbReference type="SAM" id="Phobius"/>
    </source>
</evidence>